<keyword evidence="3" id="KW-0479">Metal-binding</keyword>
<dbReference type="InterPro" id="IPR029065">
    <property type="entry name" value="Enolase_C-like"/>
</dbReference>
<dbReference type="InterPro" id="IPR029017">
    <property type="entry name" value="Enolase-like_N"/>
</dbReference>
<dbReference type="Pfam" id="PF02746">
    <property type="entry name" value="MR_MLE_N"/>
    <property type="match status" value="1"/>
</dbReference>
<dbReference type="SFLD" id="SFLDS00001">
    <property type="entry name" value="Enolase"/>
    <property type="match status" value="1"/>
</dbReference>
<dbReference type="InterPro" id="IPR036849">
    <property type="entry name" value="Enolase-like_C_sf"/>
</dbReference>
<accession>A0A3B0UHC3</accession>
<evidence type="ECO:0000256" key="3">
    <source>
        <dbReference type="ARBA" id="ARBA00022723"/>
    </source>
</evidence>
<evidence type="ECO:0000256" key="1">
    <source>
        <dbReference type="ARBA" id="ARBA00001946"/>
    </source>
</evidence>
<sequence>MKNLVIEKIEVIKLNITLKEPIVISLGTSYKTENIVIKIHTGPGLTGIGECSPEKRIVGELQSSGFETAKYLSSIIKGKDPLAIEDRMYDLARAIEGNNTLKSAFDMALYDLLAKSADMPLYQLLGGGNTREIHTDMTIYLGPPEKMAAQALKYKNDGFPAIKVKLGETAGQDVARIQAIRDAIGYDTPIRIDANQGWDTVTAIKTLKALEEFDIEHCEEPIAHWNNRGLARVRRESPIPIMADESVFDHIDAFRLASMGACDYFNIKLSKTGGIHNALKIIAIGEASGIKSQVGCMSESRYALTALTHLAASRNNIAYFDIDSSLSHAEDPVTGGIQYKGKGKWELPDSPGIGADFDSEFIDKMEKVVI</sequence>
<dbReference type="SFLD" id="SFLDF00009">
    <property type="entry name" value="o-succinylbenzoate_synthase"/>
    <property type="match status" value="1"/>
</dbReference>
<comment type="cofactor">
    <cofactor evidence="1">
        <name>Mg(2+)</name>
        <dbReference type="ChEBI" id="CHEBI:18420"/>
    </cofactor>
</comment>
<gene>
    <name evidence="7" type="ORF">MNBD_BACTEROID01-2283</name>
</gene>
<keyword evidence="4" id="KW-0460">Magnesium</keyword>
<evidence type="ECO:0000256" key="2">
    <source>
        <dbReference type="ARBA" id="ARBA00008031"/>
    </source>
</evidence>
<dbReference type="InterPro" id="IPR013341">
    <property type="entry name" value="Mandelate_racemase_N_dom"/>
</dbReference>
<dbReference type="InterPro" id="IPR013342">
    <property type="entry name" value="Mandelate_racemase_C"/>
</dbReference>
<evidence type="ECO:0000256" key="4">
    <source>
        <dbReference type="ARBA" id="ARBA00022842"/>
    </source>
</evidence>
<dbReference type="SMART" id="SM00922">
    <property type="entry name" value="MR_MLE"/>
    <property type="match status" value="1"/>
</dbReference>
<proteinExistence type="inferred from homology"/>
<evidence type="ECO:0000256" key="5">
    <source>
        <dbReference type="ARBA" id="ARBA00023235"/>
    </source>
</evidence>
<dbReference type="SUPFAM" id="SSF54826">
    <property type="entry name" value="Enolase N-terminal domain-like"/>
    <property type="match status" value="1"/>
</dbReference>
<feature type="domain" description="Mandelate racemase/muconate lactonizing enzyme C-terminal" evidence="6">
    <location>
        <begin position="144"/>
        <end position="240"/>
    </location>
</feature>
<reference evidence="7" key="1">
    <citation type="submission" date="2018-06" db="EMBL/GenBank/DDBJ databases">
        <authorList>
            <person name="Zhirakovskaya E."/>
        </authorList>
    </citation>
    <scope>NUCLEOTIDE SEQUENCE</scope>
</reference>
<dbReference type="CDD" id="cd03319">
    <property type="entry name" value="L-Ala-DL-Glu_epimerase"/>
    <property type="match status" value="1"/>
</dbReference>
<dbReference type="GO" id="GO:0016855">
    <property type="term" value="F:racemase and epimerase activity, acting on amino acids and derivatives"/>
    <property type="evidence" value="ECO:0007669"/>
    <property type="project" value="InterPro"/>
</dbReference>
<dbReference type="SUPFAM" id="SSF51604">
    <property type="entry name" value="Enolase C-terminal domain-like"/>
    <property type="match status" value="1"/>
</dbReference>
<dbReference type="FunFam" id="3.30.390.10:FF:000009">
    <property type="entry name" value="Hydrophobic dipeptide epimerase"/>
    <property type="match status" value="1"/>
</dbReference>
<dbReference type="Pfam" id="PF13378">
    <property type="entry name" value="MR_MLE_C"/>
    <property type="match status" value="1"/>
</dbReference>
<dbReference type="Gene3D" id="3.30.390.10">
    <property type="entry name" value="Enolase-like, N-terminal domain"/>
    <property type="match status" value="1"/>
</dbReference>
<keyword evidence="5" id="KW-0413">Isomerase</keyword>
<name>A0A3B0UHC3_9ZZZZ</name>
<dbReference type="InterPro" id="IPR034603">
    <property type="entry name" value="Dipeptide_epimerase"/>
</dbReference>
<organism evidence="7">
    <name type="scientific">hydrothermal vent metagenome</name>
    <dbReference type="NCBI Taxonomy" id="652676"/>
    <lineage>
        <taxon>unclassified sequences</taxon>
        <taxon>metagenomes</taxon>
        <taxon>ecological metagenomes</taxon>
    </lineage>
</organism>
<comment type="similarity">
    <text evidence="2">Belongs to the mandelate racemase/muconate lactonizing enzyme family.</text>
</comment>
<dbReference type="PANTHER" id="PTHR48073">
    <property type="entry name" value="O-SUCCINYLBENZOATE SYNTHASE-RELATED"/>
    <property type="match status" value="1"/>
</dbReference>
<evidence type="ECO:0000313" key="7">
    <source>
        <dbReference type="EMBL" id="VAW19684.1"/>
    </source>
</evidence>
<dbReference type="EMBL" id="UOEP01000103">
    <property type="protein sequence ID" value="VAW19684.1"/>
    <property type="molecule type" value="Genomic_DNA"/>
</dbReference>
<dbReference type="GO" id="GO:0046872">
    <property type="term" value="F:metal ion binding"/>
    <property type="evidence" value="ECO:0007669"/>
    <property type="project" value="UniProtKB-KW"/>
</dbReference>
<protein>
    <submittedName>
        <fullName evidence="7">L-alanine-DL-glutamate epimerase</fullName>
    </submittedName>
</protein>
<dbReference type="AlphaFoldDB" id="A0A3B0UHC3"/>
<dbReference type="SFLD" id="SFLDG00180">
    <property type="entry name" value="muconate_cycloisomerase"/>
    <property type="match status" value="1"/>
</dbReference>
<dbReference type="Gene3D" id="3.20.20.120">
    <property type="entry name" value="Enolase-like C-terminal domain"/>
    <property type="match status" value="1"/>
</dbReference>
<evidence type="ECO:0000259" key="6">
    <source>
        <dbReference type="SMART" id="SM00922"/>
    </source>
</evidence>
<dbReference type="PANTHER" id="PTHR48073:SF2">
    <property type="entry name" value="O-SUCCINYLBENZOATE SYNTHASE"/>
    <property type="match status" value="1"/>
</dbReference>